<reference evidence="1 2" key="1">
    <citation type="submission" date="2019-04" db="EMBL/GenBank/DDBJ databases">
        <authorList>
            <person name="Feng G."/>
            <person name="Zhang J."/>
            <person name="Zhu H."/>
        </authorList>
    </citation>
    <scope>NUCLEOTIDE SEQUENCE [LARGE SCALE GENOMIC DNA]</scope>
    <source>
        <strain evidence="1 2">9PBR-1</strain>
    </source>
</reference>
<keyword evidence="2" id="KW-1185">Reference proteome</keyword>
<dbReference type="EMBL" id="SRMB01000004">
    <property type="protein sequence ID" value="TGE23504.1"/>
    <property type="molecule type" value="Genomic_DNA"/>
</dbReference>
<evidence type="ECO:0000313" key="2">
    <source>
        <dbReference type="Proteomes" id="UP000298471"/>
    </source>
</evidence>
<sequence>MSTLPNPDTSALVIVPEREIELTKVKVDKFNNLYAEYTLRENGIGSENTKKVHQPAHEDLVRAFKKLTVHLCLMTEVVEGIKSGEDEYLRYEQLTQAFQSEDLYTAPEFDSYRCTGFTLSSGGVVLVGQKRLRSKKVLNLVSPYEVLEPETPTGDEYQYLAELDYDLSHAITEVKAYLEGKYEQHQLDFFQDLREKVEEALVPLEQRNLLRKSYQGRELDDE</sequence>
<evidence type="ECO:0000313" key="1">
    <source>
        <dbReference type="EMBL" id="TGE23504.1"/>
    </source>
</evidence>
<comment type="caution">
    <text evidence="1">The sequence shown here is derived from an EMBL/GenBank/DDBJ whole genome shotgun (WGS) entry which is preliminary data.</text>
</comment>
<proteinExistence type="predicted"/>
<dbReference type="OrthoDB" id="877975at2"/>
<name>A0A4Z0Q1L8_9BACT</name>
<accession>A0A4Z0Q1L8</accession>
<protein>
    <submittedName>
        <fullName evidence="1">Uncharacterized protein</fullName>
    </submittedName>
</protein>
<dbReference type="RefSeq" id="WP_135397272.1">
    <property type="nucleotide sequence ID" value="NZ_SRMB01000004.1"/>
</dbReference>
<organism evidence="1 2">
    <name type="scientific">Hymenobacter metallicola</name>
    <dbReference type="NCBI Taxonomy" id="2563114"/>
    <lineage>
        <taxon>Bacteria</taxon>
        <taxon>Pseudomonadati</taxon>
        <taxon>Bacteroidota</taxon>
        <taxon>Cytophagia</taxon>
        <taxon>Cytophagales</taxon>
        <taxon>Hymenobacteraceae</taxon>
        <taxon>Hymenobacter</taxon>
    </lineage>
</organism>
<dbReference type="Proteomes" id="UP000298471">
    <property type="component" value="Unassembled WGS sequence"/>
</dbReference>
<gene>
    <name evidence="1" type="ORF">E5K02_20165</name>
</gene>
<dbReference type="AlphaFoldDB" id="A0A4Z0Q1L8"/>